<dbReference type="SUPFAM" id="SSF51735">
    <property type="entry name" value="NAD(P)-binding Rossmann-fold domains"/>
    <property type="match status" value="1"/>
</dbReference>
<proteinExistence type="predicted"/>
<name>A0ABP9D2E5_9ACTN</name>
<organism evidence="1 2">
    <name type="scientific">Streptomyces ziwulingensis</name>
    <dbReference type="NCBI Taxonomy" id="1045501"/>
    <lineage>
        <taxon>Bacteria</taxon>
        <taxon>Bacillati</taxon>
        <taxon>Actinomycetota</taxon>
        <taxon>Actinomycetes</taxon>
        <taxon>Kitasatosporales</taxon>
        <taxon>Streptomycetaceae</taxon>
        <taxon>Streptomyces</taxon>
    </lineage>
</organism>
<sequence>MAFNRFSGRVALVTGGGSGIGAAIALRLAGEGATTVIAGRNEEKLSRTVTQAPEGSTIVQRTTDVRDEAAVIELIDGTVEVYGRLDVSPSARPTRCGTTMAGPPTVPPEALRKAWPPASLSNTARTVSAPMTCTPASSIPPE</sequence>
<evidence type="ECO:0000313" key="1">
    <source>
        <dbReference type="EMBL" id="GAA4823177.1"/>
    </source>
</evidence>
<dbReference type="Pfam" id="PF00106">
    <property type="entry name" value="adh_short"/>
    <property type="match status" value="1"/>
</dbReference>
<reference evidence="2" key="1">
    <citation type="journal article" date="2019" name="Int. J. Syst. Evol. Microbiol.">
        <title>The Global Catalogue of Microorganisms (GCM) 10K type strain sequencing project: providing services to taxonomists for standard genome sequencing and annotation.</title>
        <authorList>
            <consortium name="The Broad Institute Genomics Platform"/>
            <consortium name="The Broad Institute Genome Sequencing Center for Infectious Disease"/>
            <person name="Wu L."/>
            <person name="Ma J."/>
        </authorList>
    </citation>
    <scope>NUCLEOTIDE SEQUENCE [LARGE SCALE GENOMIC DNA]</scope>
    <source>
        <strain evidence="2">JCM 18081</strain>
    </source>
</reference>
<dbReference type="InterPro" id="IPR036291">
    <property type="entry name" value="NAD(P)-bd_dom_sf"/>
</dbReference>
<dbReference type="PANTHER" id="PTHR42820">
    <property type="entry name" value="SHORT-CHAIN DEHYDROGENASE REDUCTASE"/>
    <property type="match status" value="1"/>
</dbReference>
<dbReference type="PANTHER" id="PTHR42820:SF1">
    <property type="entry name" value="SHORT-CHAIN DEHYDROGENASE_REDUCTASE FAMILY PROTEIN"/>
    <property type="match status" value="1"/>
</dbReference>
<protein>
    <submittedName>
        <fullName evidence="1">Uncharacterized protein</fullName>
    </submittedName>
</protein>
<dbReference type="EMBL" id="BAABIG010000087">
    <property type="protein sequence ID" value="GAA4823177.1"/>
    <property type="molecule type" value="Genomic_DNA"/>
</dbReference>
<accession>A0ABP9D2E5</accession>
<dbReference type="Proteomes" id="UP001501265">
    <property type="component" value="Unassembled WGS sequence"/>
</dbReference>
<dbReference type="InterPro" id="IPR002347">
    <property type="entry name" value="SDR_fam"/>
</dbReference>
<comment type="caution">
    <text evidence="1">The sequence shown here is derived from an EMBL/GenBank/DDBJ whole genome shotgun (WGS) entry which is preliminary data.</text>
</comment>
<keyword evidence="2" id="KW-1185">Reference proteome</keyword>
<dbReference type="Gene3D" id="3.40.50.720">
    <property type="entry name" value="NAD(P)-binding Rossmann-like Domain"/>
    <property type="match status" value="1"/>
</dbReference>
<evidence type="ECO:0000313" key="2">
    <source>
        <dbReference type="Proteomes" id="UP001501265"/>
    </source>
</evidence>
<gene>
    <name evidence="1" type="ORF">GCM10023220_65820</name>
</gene>